<comment type="caution">
    <text evidence="1">The sequence shown here is derived from an EMBL/GenBank/DDBJ whole genome shotgun (WGS) entry which is preliminary data.</text>
</comment>
<proteinExistence type="predicted"/>
<name>A0A846XL75_9NOCA</name>
<dbReference type="Proteomes" id="UP000565715">
    <property type="component" value="Unassembled WGS sequence"/>
</dbReference>
<evidence type="ECO:0000313" key="2">
    <source>
        <dbReference type="Proteomes" id="UP000565715"/>
    </source>
</evidence>
<dbReference type="EMBL" id="JAAXOO010000006">
    <property type="protein sequence ID" value="NKY36009.1"/>
    <property type="molecule type" value="Genomic_DNA"/>
</dbReference>
<evidence type="ECO:0000313" key="1">
    <source>
        <dbReference type="EMBL" id="NKY36009.1"/>
    </source>
</evidence>
<gene>
    <name evidence="1" type="ORF">HGA13_23465</name>
</gene>
<accession>A0A846XL75</accession>
<sequence>MMRIIGFAARGLCDDRERYDVKIQAFPVVELFLKYVVPTSGDEAAGLFGFRPRKRFSRGLYPTMHVK</sequence>
<dbReference type="AlphaFoldDB" id="A0A846XL75"/>
<keyword evidence="2" id="KW-1185">Reference proteome</keyword>
<protein>
    <submittedName>
        <fullName evidence="1">Uncharacterized protein</fullName>
    </submittedName>
</protein>
<reference evidence="1 2" key="1">
    <citation type="submission" date="2020-04" db="EMBL/GenBank/DDBJ databases">
        <title>MicrobeNet Type strains.</title>
        <authorList>
            <person name="Nicholson A.C."/>
        </authorList>
    </citation>
    <scope>NUCLEOTIDE SEQUENCE [LARGE SCALE GENOMIC DNA]</scope>
    <source>
        <strain evidence="1 2">DSM 45078</strain>
    </source>
</reference>
<dbReference type="RefSeq" id="WP_157112921.1">
    <property type="nucleotide sequence ID" value="NZ_JAAXOO010000006.1"/>
</dbReference>
<organism evidence="1 2">
    <name type="scientific">Nocardia speluncae</name>
    <dbReference type="NCBI Taxonomy" id="419477"/>
    <lineage>
        <taxon>Bacteria</taxon>
        <taxon>Bacillati</taxon>
        <taxon>Actinomycetota</taxon>
        <taxon>Actinomycetes</taxon>
        <taxon>Mycobacteriales</taxon>
        <taxon>Nocardiaceae</taxon>
        <taxon>Nocardia</taxon>
    </lineage>
</organism>